<feature type="repeat" description="WD" evidence="3">
    <location>
        <begin position="112"/>
        <end position="155"/>
    </location>
</feature>
<evidence type="ECO:0000313" key="4">
    <source>
        <dbReference type="EMBL" id="CAD8095690.1"/>
    </source>
</evidence>
<evidence type="ECO:0008006" key="6">
    <source>
        <dbReference type="Google" id="ProtNLM"/>
    </source>
</evidence>
<protein>
    <recommendedName>
        <fullName evidence="6">Peroxin-7</fullName>
    </recommendedName>
</protein>
<dbReference type="InterPro" id="IPR019775">
    <property type="entry name" value="WD40_repeat_CS"/>
</dbReference>
<evidence type="ECO:0000313" key="5">
    <source>
        <dbReference type="Proteomes" id="UP000688137"/>
    </source>
</evidence>
<keyword evidence="5" id="KW-1185">Reference proteome</keyword>
<dbReference type="SMART" id="SM00320">
    <property type="entry name" value="WD40"/>
    <property type="match status" value="4"/>
</dbReference>
<accession>A0A8S1NVL5</accession>
<organism evidence="4 5">
    <name type="scientific">Paramecium primaurelia</name>
    <dbReference type="NCBI Taxonomy" id="5886"/>
    <lineage>
        <taxon>Eukaryota</taxon>
        <taxon>Sar</taxon>
        <taxon>Alveolata</taxon>
        <taxon>Ciliophora</taxon>
        <taxon>Intramacronucleata</taxon>
        <taxon>Oligohymenophorea</taxon>
        <taxon>Peniculida</taxon>
        <taxon>Parameciidae</taxon>
        <taxon>Paramecium</taxon>
    </lineage>
</organism>
<dbReference type="Pfam" id="PF00400">
    <property type="entry name" value="WD40"/>
    <property type="match status" value="1"/>
</dbReference>
<sequence>MNLIQKYSDLQNSLGLLNNEPQQLNSNDIYEYVAIDISPNFEWLAAGGLYIDNIVLWKISCQSQAKVIGTQMNEDLGQLEFSNDSVFLAACGSSTKIIIWNMKDLDENPAILDGHQSRIWRVQFFNQPLFDILCSGSSDASVKIWNVTNRQLLQSFNMNEDNPIYSIGVSVKNEWIIMTGNDQRALILDSKRLKILSQQKICENQLYQVRFPQHTSQYYACSGMDDYVRLLSKNKLIRKLKFPENWKWQIEFTCQSILAISSINSIQFWDISRGIQLKVIENVFYTYPSFRFQYLEKGICATASKFMIKLWIK</sequence>
<dbReference type="EMBL" id="CAJJDM010000102">
    <property type="protein sequence ID" value="CAD8095690.1"/>
    <property type="molecule type" value="Genomic_DNA"/>
</dbReference>
<dbReference type="PANTHER" id="PTHR22847:SF637">
    <property type="entry name" value="WD REPEAT DOMAIN 5B"/>
    <property type="match status" value="1"/>
</dbReference>
<name>A0A8S1NVL5_PARPR</name>
<comment type="caution">
    <text evidence="4">The sequence shown here is derived from an EMBL/GenBank/DDBJ whole genome shotgun (WGS) entry which is preliminary data.</text>
</comment>
<gene>
    <name evidence="4" type="ORF">PPRIM_AZ9-3.1.T0990103</name>
</gene>
<dbReference type="AlphaFoldDB" id="A0A8S1NVL5"/>
<dbReference type="PANTHER" id="PTHR22847">
    <property type="entry name" value="WD40 REPEAT PROTEIN"/>
    <property type="match status" value="1"/>
</dbReference>
<keyword evidence="1 3" id="KW-0853">WD repeat</keyword>
<evidence type="ECO:0000256" key="3">
    <source>
        <dbReference type="PROSITE-ProRule" id="PRU00221"/>
    </source>
</evidence>
<dbReference type="PROSITE" id="PS00678">
    <property type="entry name" value="WD_REPEATS_1"/>
    <property type="match status" value="1"/>
</dbReference>
<proteinExistence type="predicted"/>
<dbReference type="GO" id="GO:1990234">
    <property type="term" value="C:transferase complex"/>
    <property type="evidence" value="ECO:0007669"/>
    <property type="project" value="UniProtKB-ARBA"/>
</dbReference>
<keyword evidence="2" id="KW-0677">Repeat</keyword>
<dbReference type="OMA" id="YLEKGIC"/>
<dbReference type="PROSITE" id="PS50294">
    <property type="entry name" value="WD_REPEATS_REGION"/>
    <property type="match status" value="1"/>
</dbReference>
<dbReference type="InterPro" id="IPR001680">
    <property type="entry name" value="WD40_rpt"/>
</dbReference>
<dbReference type="PROSITE" id="PS50082">
    <property type="entry name" value="WD_REPEATS_2"/>
    <property type="match status" value="1"/>
</dbReference>
<dbReference type="Proteomes" id="UP000688137">
    <property type="component" value="Unassembled WGS sequence"/>
</dbReference>
<evidence type="ECO:0000256" key="1">
    <source>
        <dbReference type="ARBA" id="ARBA00022574"/>
    </source>
</evidence>
<evidence type="ECO:0000256" key="2">
    <source>
        <dbReference type="ARBA" id="ARBA00022737"/>
    </source>
</evidence>
<reference evidence="4" key="1">
    <citation type="submission" date="2021-01" db="EMBL/GenBank/DDBJ databases">
        <authorList>
            <consortium name="Genoscope - CEA"/>
            <person name="William W."/>
        </authorList>
    </citation>
    <scope>NUCLEOTIDE SEQUENCE</scope>
</reference>